<feature type="transmembrane region" description="Helical" evidence="15">
    <location>
        <begin position="163"/>
        <end position="182"/>
    </location>
</feature>
<dbReference type="InterPro" id="IPR003660">
    <property type="entry name" value="HAMP_dom"/>
</dbReference>
<dbReference type="SMART" id="SM00304">
    <property type="entry name" value="HAMP"/>
    <property type="match status" value="1"/>
</dbReference>
<comment type="catalytic activity">
    <reaction evidence="1">
        <text>ATP + protein L-histidine = ADP + protein N-phospho-L-histidine.</text>
        <dbReference type="EC" id="2.7.13.3"/>
    </reaction>
</comment>
<keyword evidence="8 15" id="KW-0812">Transmembrane</keyword>
<keyword evidence="9" id="KW-0547">Nucleotide-binding</keyword>
<dbReference type="SUPFAM" id="SSF55874">
    <property type="entry name" value="ATPase domain of HSP90 chaperone/DNA topoisomerase II/histidine kinase"/>
    <property type="match status" value="1"/>
</dbReference>
<dbReference type="EC" id="2.7.13.3" evidence="3"/>
<evidence type="ECO:0000256" key="10">
    <source>
        <dbReference type="ARBA" id="ARBA00022777"/>
    </source>
</evidence>
<dbReference type="Pfam" id="PF00512">
    <property type="entry name" value="HisKA"/>
    <property type="match status" value="1"/>
</dbReference>
<keyword evidence="14 15" id="KW-0472">Membrane</keyword>
<dbReference type="SUPFAM" id="SSF47384">
    <property type="entry name" value="Homodimeric domain of signal transducing histidine kinase"/>
    <property type="match status" value="1"/>
</dbReference>
<dbReference type="PRINTS" id="PR00344">
    <property type="entry name" value="BCTRLSENSOR"/>
</dbReference>
<keyword evidence="19" id="KW-1185">Reference proteome</keyword>
<reference evidence="18 19" key="1">
    <citation type="submission" date="2019-01" db="EMBL/GenBank/DDBJ databases">
        <title>Sinorhodobacter populi sp. nov. isolated from the symptomatic bark tissue of Populus euramericana canker.</title>
        <authorList>
            <person name="Xu G."/>
        </authorList>
    </citation>
    <scope>NUCLEOTIDE SEQUENCE [LARGE SCALE GENOMIC DNA]</scope>
    <source>
        <strain evidence="18 19">2D-5</strain>
    </source>
</reference>
<dbReference type="InterPro" id="IPR004358">
    <property type="entry name" value="Sig_transdc_His_kin-like_C"/>
</dbReference>
<dbReference type="GO" id="GO:0005524">
    <property type="term" value="F:ATP binding"/>
    <property type="evidence" value="ECO:0007669"/>
    <property type="project" value="UniProtKB-KW"/>
</dbReference>
<dbReference type="InterPro" id="IPR005467">
    <property type="entry name" value="His_kinase_dom"/>
</dbReference>
<evidence type="ECO:0000259" key="16">
    <source>
        <dbReference type="PROSITE" id="PS50109"/>
    </source>
</evidence>
<dbReference type="PANTHER" id="PTHR44936">
    <property type="entry name" value="SENSOR PROTEIN CREC"/>
    <property type="match status" value="1"/>
</dbReference>
<gene>
    <name evidence="18" type="ORF">D2T33_11945</name>
</gene>
<dbReference type="SMART" id="SM00388">
    <property type="entry name" value="HisKA"/>
    <property type="match status" value="1"/>
</dbReference>
<keyword evidence="4" id="KW-1003">Cell membrane</keyword>
<evidence type="ECO:0000256" key="1">
    <source>
        <dbReference type="ARBA" id="ARBA00000085"/>
    </source>
</evidence>
<dbReference type="GO" id="GO:0000155">
    <property type="term" value="F:phosphorelay sensor kinase activity"/>
    <property type="evidence" value="ECO:0007669"/>
    <property type="project" value="InterPro"/>
</dbReference>
<keyword evidence="10" id="KW-0418">Kinase</keyword>
<evidence type="ECO:0000256" key="3">
    <source>
        <dbReference type="ARBA" id="ARBA00012438"/>
    </source>
</evidence>
<dbReference type="GO" id="GO:0005886">
    <property type="term" value="C:plasma membrane"/>
    <property type="evidence" value="ECO:0007669"/>
    <property type="project" value="UniProtKB-SubCell"/>
</dbReference>
<comment type="subcellular location">
    <subcellularLocation>
        <location evidence="2">Cell inner membrane</location>
        <topology evidence="2">Multi-pass membrane protein</topology>
    </subcellularLocation>
</comment>
<evidence type="ECO:0000256" key="11">
    <source>
        <dbReference type="ARBA" id="ARBA00022840"/>
    </source>
</evidence>
<dbReference type="SMART" id="SM00387">
    <property type="entry name" value="HATPase_c"/>
    <property type="match status" value="1"/>
</dbReference>
<evidence type="ECO:0000256" key="13">
    <source>
        <dbReference type="ARBA" id="ARBA00023012"/>
    </source>
</evidence>
<dbReference type="InterPro" id="IPR036097">
    <property type="entry name" value="HisK_dim/P_sf"/>
</dbReference>
<feature type="domain" description="Histidine kinase" evidence="16">
    <location>
        <begin position="242"/>
        <end position="448"/>
    </location>
</feature>
<reference evidence="18 19" key="2">
    <citation type="submission" date="2019-01" db="EMBL/GenBank/DDBJ databases">
        <authorList>
            <person name="Li Y."/>
        </authorList>
    </citation>
    <scope>NUCLEOTIDE SEQUENCE [LARGE SCALE GENOMIC DNA]</scope>
    <source>
        <strain evidence="18 19">2D-5</strain>
    </source>
</reference>
<evidence type="ECO:0000313" key="18">
    <source>
        <dbReference type="EMBL" id="RWR11038.1"/>
    </source>
</evidence>
<dbReference type="PANTHER" id="PTHR44936:SF5">
    <property type="entry name" value="SENSOR HISTIDINE KINASE ENVZ"/>
    <property type="match status" value="1"/>
</dbReference>
<evidence type="ECO:0000256" key="12">
    <source>
        <dbReference type="ARBA" id="ARBA00022989"/>
    </source>
</evidence>
<name>A0A443ITK6_9RHOB</name>
<evidence type="ECO:0000256" key="7">
    <source>
        <dbReference type="ARBA" id="ARBA00022679"/>
    </source>
</evidence>
<dbReference type="InterPro" id="IPR036890">
    <property type="entry name" value="HATPase_C_sf"/>
</dbReference>
<protein>
    <recommendedName>
        <fullName evidence="3">histidine kinase</fullName>
        <ecNumber evidence="3">2.7.13.3</ecNumber>
    </recommendedName>
</protein>
<keyword evidence="6" id="KW-0597">Phosphoprotein</keyword>
<evidence type="ECO:0000256" key="4">
    <source>
        <dbReference type="ARBA" id="ARBA00022475"/>
    </source>
</evidence>
<evidence type="ECO:0000256" key="15">
    <source>
        <dbReference type="SAM" id="Phobius"/>
    </source>
</evidence>
<keyword evidence="7" id="KW-0808">Transferase</keyword>
<dbReference type="PROSITE" id="PS50109">
    <property type="entry name" value="HIS_KIN"/>
    <property type="match status" value="1"/>
</dbReference>
<dbReference type="PROSITE" id="PS50885">
    <property type="entry name" value="HAMP"/>
    <property type="match status" value="1"/>
</dbReference>
<dbReference type="Pfam" id="PF02518">
    <property type="entry name" value="HATPase_c"/>
    <property type="match status" value="1"/>
</dbReference>
<sequence length="448" mass="49334">MNFGWLKQVMPRGLYGRAALILIVPVITIQLVVSVVFIQRHFDRVTRQMTESMLREIVLVTDRIDHAPTLGAAREAILDLSEPLGLTVALPDTTPRDIDTDMRRPLDLTGIVVIDTIRTAIPGLRSIDLRDGSRVTLHVQSRWGMMRISFPRDRVSASNPHQLLVLMVGVSILMTVIAFIFLRNQLRPIHRLARAAEAFGKGHSVPYHPSGATEVRTAGRAFNDMRARIERQIEQRTLMLSGISHDLRTPLTRLRLGLSMLPDDPDTREDIAAMERDVDEMGKMINAFLDFSREGALQDDPEPTDICDFVTRIVGDANRGGNPVTLASCPAPGSAVLQLRPDAIRRALENLLGNAARYGSRAEVTVTLTPKTVRITVEDDGPGIPPAQREEALKPFTRLDPARNQDRGQGVGLGLAIAADIARRHGGTLKLGSSTRLGGLSVEMILPR</sequence>
<keyword evidence="11" id="KW-0067">ATP-binding</keyword>
<dbReference type="Proteomes" id="UP000285710">
    <property type="component" value="Unassembled WGS sequence"/>
</dbReference>
<dbReference type="RefSeq" id="WP_128269920.1">
    <property type="nucleotide sequence ID" value="NZ_SAUW01000011.1"/>
</dbReference>
<dbReference type="Gene3D" id="1.10.287.130">
    <property type="match status" value="1"/>
</dbReference>
<evidence type="ECO:0000313" key="19">
    <source>
        <dbReference type="Proteomes" id="UP000285710"/>
    </source>
</evidence>
<dbReference type="InterPro" id="IPR003594">
    <property type="entry name" value="HATPase_dom"/>
</dbReference>
<dbReference type="CDD" id="cd00082">
    <property type="entry name" value="HisKA"/>
    <property type="match status" value="1"/>
</dbReference>
<dbReference type="AlphaFoldDB" id="A0A443ITK6"/>
<dbReference type="CDD" id="cd06225">
    <property type="entry name" value="HAMP"/>
    <property type="match status" value="1"/>
</dbReference>
<keyword evidence="5" id="KW-0997">Cell inner membrane</keyword>
<accession>A0A443ITK6</accession>
<feature type="domain" description="HAMP" evidence="17">
    <location>
        <begin position="183"/>
        <end position="234"/>
    </location>
</feature>
<evidence type="ECO:0000256" key="2">
    <source>
        <dbReference type="ARBA" id="ARBA00004429"/>
    </source>
</evidence>
<evidence type="ECO:0000256" key="8">
    <source>
        <dbReference type="ARBA" id="ARBA00022692"/>
    </source>
</evidence>
<dbReference type="EMBL" id="SAUW01000011">
    <property type="protein sequence ID" value="RWR11038.1"/>
    <property type="molecule type" value="Genomic_DNA"/>
</dbReference>
<dbReference type="InterPro" id="IPR003661">
    <property type="entry name" value="HisK_dim/P_dom"/>
</dbReference>
<keyword evidence="12 15" id="KW-1133">Transmembrane helix</keyword>
<feature type="transmembrane region" description="Helical" evidence="15">
    <location>
        <begin position="14"/>
        <end position="38"/>
    </location>
</feature>
<evidence type="ECO:0000256" key="9">
    <source>
        <dbReference type="ARBA" id="ARBA00022741"/>
    </source>
</evidence>
<evidence type="ECO:0000256" key="14">
    <source>
        <dbReference type="ARBA" id="ARBA00023136"/>
    </source>
</evidence>
<keyword evidence="13" id="KW-0902">Two-component regulatory system</keyword>
<organism evidence="18 19">
    <name type="scientific">Paenirhodobacter populi</name>
    <dbReference type="NCBI Taxonomy" id="2306993"/>
    <lineage>
        <taxon>Bacteria</taxon>
        <taxon>Pseudomonadati</taxon>
        <taxon>Pseudomonadota</taxon>
        <taxon>Alphaproteobacteria</taxon>
        <taxon>Rhodobacterales</taxon>
        <taxon>Rhodobacter group</taxon>
        <taxon>Paenirhodobacter</taxon>
    </lineage>
</organism>
<comment type="caution">
    <text evidence="18">The sequence shown here is derived from an EMBL/GenBank/DDBJ whole genome shotgun (WGS) entry which is preliminary data.</text>
</comment>
<dbReference type="Pfam" id="PF00672">
    <property type="entry name" value="HAMP"/>
    <property type="match status" value="1"/>
</dbReference>
<proteinExistence type="predicted"/>
<evidence type="ECO:0000259" key="17">
    <source>
        <dbReference type="PROSITE" id="PS50885"/>
    </source>
</evidence>
<dbReference type="InterPro" id="IPR050980">
    <property type="entry name" value="2C_sensor_his_kinase"/>
</dbReference>
<dbReference type="Gene3D" id="3.30.565.10">
    <property type="entry name" value="Histidine kinase-like ATPase, C-terminal domain"/>
    <property type="match status" value="1"/>
</dbReference>
<dbReference type="Gene3D" id="6.10.340.10">
    <property type="match status" value="1"/>
</dbReference>
<evidence type="ECO:0000256" key="5">
    <source>
        <dbReference type="ARBA" id="ARBA00022519"/>
    </source>
</evidence>
<evidence type="ECO:0000256" key="6">
    <source>
        <dbReference type="ARBA" id="ARBA00022553"/>
    </source>
</evidence>